<accession>A0ABW7XWL1</accession>
<reference evidence="2 3" key="1">
    <citation type="submission" date="2024-10" db="EMBL/GenBank/DDBJ databases">
        <title>The Natural Products Discovery Center: Release of the First 8490 Sequenced Strains for Exploring Actinobacteria Biosynthetic Diversity.</title>
        <authorList>
            <person name="Kalkreuter E."/>
            <person name="Kautsar S.A."/>
            <person name="Yang D."/>
            <person name="Bader C.D."/>
            <person name="Teijaro C.N."/>
            <person name="Fluegel L."/>
            <person name="Davis C.M."/>
            <person name="Simpson J.R."/>
            <person name="Lauterbach L."/>
            <person name="Steele A.D."/>
            <person name="Gui C."/>
            <person name="Meng S."/>
            <person name="Li G."/>
            <person name="Viehrig K."/>
            <person name="Ye F."/>
            <person name="Su P."/>
            <person name="Kiefer A.F."/>
            <person name="Nichols A."/>
            <person name="Cepeda A.J."/>
            <person name="Yan W."/>
            <person name="Fan B."/>
            <person name="Jiang Y."/>
            <person name="Adhikari A."/>
            <person name="Zheng C.-J."/>
            <person name="Schuster L."/>
            <person name="Cowan T.M."/>
            <person name="Smanski M.J."/>
            <person name="Chevrette M.G."/>
            <person name="De Carvalho L.P.S."/>
            <person name="Shen B."/>
        </authorList>
    </citation>
    <scope>NUCLEOTIDE SEQUENCE [LARGE SCALE GENOMIC DNA]</scope>
    <source>
        <strain evidence="2 3">NPDC051599</strain>
    </source>
</reference>
<gene>
    <name evidence="2" type="ORF">ACIA8P_07165</name>
</gene>
<dbReference type="PROSITE" id="PS00571">
    <property type="entry name" value="AMIDASES"/>
    <property type="match status" value="1"/>
</dbReference>
<dbReference type="RefSeq" id="WP_398655361.1">
    <property type="nucleotide sequence ID" value="NZ_JBITDC010000002.1"/>
</dbReference>
<keyword evidence="3" id="KW-1185">Reference proteome</keyword>
<dbReference type="NCBIfam" id="NF005686">
    <property type="entry name" value="PRK07486.1"/>
    <property type="match status" value="1"/>
</dbReference>
<dbReference type="InterPro" id="IPR023631">
    <property type="entry name" value="Amidase_dom"/>
</dbReference>
<dbReference type="InterPro" id="IPR000120">
    <property type="entry name" value="Amidase"/>
</dbReference>
<name>A0ABW7XWL1_STRCE</name>
<organism evidence="2 3">
    <name type="scientific">Streptomyces cellulosae</name>
    <dbReference type="NCBI Taxonomy" id="1968"/>
    <lineage>
        <taxon>Bacteria</taxon>
        <taxon>Bacillati</taxon>
        <taxon>Actinomycetota</taxon>
        <taxon>Actinomycetes</taxon>
        <taxon>Kitasatosporales</taxon>
        <taxon>Streptomycetaceae</taxon>
        <taxon>Streptomyces</taxon>
    </lineage>
</organism>
<dbReference type="PIRSF" id="PIRSF001221">
    <property type="entry name" value="Amidase_fungi"/>
    <property type="match status" value="1"/>
</dbReference>
<dbReference type="EMBL" id="JBITDC010000002">
    <property type="protein sequence ID" value="MFI5674435.1"/>
    <property type="molecule type" value="Genomic_DNA"/>
</dbReference>
<dbReference type="SUPFAM" id="SSF75304">
    <property type="entry name" value="Amidase signature (AS) enzymes"/>
    <property type="match status" value="1"/>
</dbReference>
<evidence type="ECO:0000259" key="1">
    <source>
        <dbReference type="Pfam" id="PF01425"/>
    </source>
</evidence>
<dbReference type="InterPro" id="IPR020556">
    <property type="entry name" value="Amidase_CS"/>
</dbReference>
<protein>
    <submittedName>
        <fullName evidence="2">Amidase</fullName>
    </submittedName>
</protein>
<dbReference type="InterPro" id="IPR036928">
    <property type="entry name" value="AS_sf"/>
</dbReference>
<dbReference type="Gene3D" id="3.90.1300.10">
    <property type="entry name" value="Amidase signature (AS) domain"/>
    <property type="match status" value="1"/>
</dbReference>
<evidence type="ECO:0000313" key="2">
    <source>
        <dbReference type="EMBL" id="MFI5674435.1"/>
    </source>
</evidence>
<dbReference type="Proteomes" id="UP001612415">
    <property type="component" value="Unassembled WGS sequence"/>
</dbReference>
<dbReference type="PANTHER" id="PTHR11895:SF76">
    <property type="entry name" value="INDOLEACETAMIDE HYDROLASE"/>
    <property type="match status" value="1"/>
</dbReference>
<feature type="domain" description="Amidase" evidence="1">
    <location>
        <begin position="43"/>
        <end position="468"/>
    </location>
</feature>
<dbReference type="PANTHER" id="PTHR11895">
    <property type="entry name" value="TRANSAMIDASE"/>
    <property type="match status" value="1"/>
</dbReference>
<comment type="caution">
    <text evidence="2">The sequence shown here is derived from an EMBL/GenBank/DDBJ whole genome shotgun (WGS) entry which is preliminary data.</text>
</comment>
<dbReference type="Pfam" id="PF01425">
    <property type="entry name" value="Amidase"/>
    <property type="match status" value="1"/>
</dbReference>
<proteinExistence type="predicted"/>
<sequence length="502" mass="53141">MNSMNSMNSMNYMNAAVGADELCFRSATELAAAIRRREVSAREVVTAHLEQIERVNPAVNAVVTLVADQALEEAAKADALLMTGAEVGPLHGLPVAHKDLHDTAGIRTTYGSPIFADRVPDRDHLVVERLKNAGAITLGKTNVPELGMGSHTVNKVFGPTRNPYDLSRSAGGSSGGAGAALACGMLPVADGSDTGGSLRNPASFNNVVGLRPSPGRVPSWPDKAPWGQLSVKGPMARTVSDVALALSVLAGPDPRSPLALETPGSAFAGPLDGDVRGLRVAWSADLGGTVPVDAEVRDALRPAVEAFASLGCEVEEACPDLSGADEVFLVQRAWQMELAYGSLLDEHRHALAPDVVWNIEEGRRLTGPDLGRAQLLQTALYHRVREFFETYDLLLLPVSQVAPFDIRLPYPASVDGTAMETYLDWMRSAYLISVTGCPALSVPAGFTSEGLPVGLQVVGPHRQDRSVLRAGYAIERALRTGERRPPVALRGGSSVALDGSRS</sequence>
<evidence type="ECO:0000313" key="3">
    <source>
        <dbReference type="Proteomes" id="UP001612415"/>
    </source>
</evidence>